<organism evidence="1 2">
    <name type="scientific">Campylobacter rectus RM3267</name>
    <dbReference type="NCBI Taxonomy" id="553218"/>
    <lineage>
        <taxon>Bacteria</taxon>
        <taxon>Pseudomonadati</taxon>
        <taxon>Campylobacterota</taxon>
        <taxon>Epsilonproteobacteria</taxon>
        <taxon>Campylobacterales</taxon>
        <taxon>Campylobacteraceae</taxon>
        <taxon>Campylobacter</taxon>
    </lineage>
</organism>
<dbReference type="STRING" id="553218.CAMRE0001_2477"/>
<proteinExistence type="predicted"/>
<gene>
    <name evidence="1" type="ORF">CAMRE0001_2477</name>
</gene>
<dbReference type="Proteomes" id="UP000003082">
    <property type="component" value="Unassembled WGS sequence"/>
</dbReference>
<name>B9D1X1_CAMRE</name>
<evidence type="ECO:0000313" key="2">
    <source>
        <dbReference type="Proteomes" id="UP000003082"/>
    </source>
</evidence>
<reference evidence="1 2" key="1">
    <citation type="submission" date="2008-08" db="EMBL/GenBank/DDBJ databases">
        <authorList>
            <person name="Madupu R."/>
            <person name="Durkin A.S."/>
            <person name="Torralba M."/>
            <person name="Methe B."/>
            <person name="Sutton G.G."/>
            <person name="Strausberg R.L."/>
            <person name="Nelson K.E."/>
        </authorList>
    </citation>
    <scope>NUCLEOTIDE SEQUENCE [LARGE SCALE GENOMIC DNA]</scope>
    <source>
        <strain evidence="1 2">RM3267</strain>
    </source>
</reference>
<dbReference type="EMBL" id="ACFU01000010">
    <property type="protein sequence ID" value="EEF14076.1"/>
    <property type="molecule type" value="Genomic_DNA"/>
</dbReference>
<dbReference type="AlphaFoldDB" id="B9D1X1"/>
<sequence length="53" mass="6000">MPPSSKTRIFIVRVGEICSKTPTIPNQNVKRNRKLKCALKTEASSNLTFYGKF</sequence>
<accession>B9D1X1</accession>
<keyword evidence="2" id="KW-1185">Reference proteome</keyword>
<evidence type="ECO:0000313" key="1">
    <source>
        <dbReference type="EMBL" id="EEF14076.1"/>
    </source>
</evidence>
<comment type="caution">
    <text evidence="1">The sequence shown here is derived from an EMBL/GenBank/DDBJ whole genome shotgun (WGS) entry which is preliminary data.</text>
</comment>
<protein>
    <submittedName>
        <fullName evidence="1">Uncharacterized protein</fullName>
    </submittedName>
</protein>